<evidence type="ECO:0000313" key="3">
    <source>
        <dbReference type="EMBL" id="USY23569.1"/>
    </source>
</evidence>
<proteinExistence type="predicted"/>
<name>A0ABY5DGW7_9ACTN</name>
<keyword evidence="4" id="KW-1185">Reference proteome</keyword>
<dbReference type="EMBL" id="CP099838">
    <property type="protein sequence ID" value="USY23569.1"/>
    <property type="molecule type" value="Genomic_DNA"/>
</dbReference>
<geneLocation type="plasmid" evidence="3 4">
    <name>unnamed1</name>
</geneLocation>
<evidence type="ECO:0000313" key="4">
    <source>
        <dbReference type="Proteomes" id="UP001055940"/>
    </source>
</evidence>
<evidence type="ECO:0000259" key="2">
    <source>
        <dbReference type="Pfam" id="PF10979"/>
    </source>
</evidence>
<evidence type="ECO:0000256" key="1">
    <source>
        <dbReference type="SAM" id="MobiDB-lite"/>
    </source>
</evidence>
<dbReference type="Pfam" id="PF10979">
    <property type="entry name" value="DUF2786"/>
    <property type="match status" value="1"/>
</dbReference>
<dbReference type="RefSeq" id="WP_254422223.1">
    <property type="nucleotide sequence ID" value="NZ_BAAAJB010000040.1"/>
</dbReference>
<gene>
    <name evidence="3" type="ORF">NE857_34110</name>
</gene>
<keyword evidence="3" id="KW-0614">Plasmid</keyword>
<dbReference type="InterPro" id="IPR024498">
    <property type="entry name" value="DUF2786"/>
</dbReference>
<feature type="region of interest" description="Disordered" evidence="1">
    <location>
        <begin position="223"/>
        <end position="248"/>
    </location>
</feature>
<protein>
    <submittedName>
        <fullName evidence="3">DUF2786 domain-containing protein</fullName>
    </submittedName>
</protein>
<sequence>MATEPIIARVRKIITLAERASTPAEAEQAWDKAYRLMAQHNINEAEIEQAAPESSEPVRVDVPIHGPYPLPKIRLLGSLMTTLGGRAIRNTTRARDNGKTTTTYTVALYGFPNDIALVQLLFSRLLLQMQADLAATPIPAGETPRSFKGGFLASWGHTVAKRFHQLHNTEVHQAENTSGGGVSLVLAERTDRVQRLVDAQFPRVGKARRSRYQSKAGILAGHRSGMEASLGEDTSLDQTSRGALDGRS</sequence>
<accession>A0ABY5DGW7</accession>
<feature type="domain" description="DUF2786" evidence="2">
    <location>
        <begin position="6"/>
        <end position="43"/>
    </location>
</feature>
<reference evidence="3" key="1">
    <citation type="submission" date="2022-06" db="EMBL/GenBank/DDBJ databases">
        <authorList>
            <person name="Ping M."/>
        </authorList>
    </citation>
    <scope>NUCLEOTIDE SEQUENCE</scope>
    <source>
        <strain evidence="3">JCM11759T</strain>
        <plasmid evidence="3">unnamed1</plasmid>
    </source>
</reference>
<organism evidence="3 4">
    <name type="scientific">Nocardiopsis exhalans</name>
    <dbReference type="NCBI Taxonomy" id="163604"/>
    <lineage>
        <taxon>Bacteria</taxon>
        <taxon>Bacillati</taxon>
        <taxon>Actinomycetota</taxon>
        <taxon>Actinomycetes</taxon>
        <taxon>Streptosporangiales</taxon>
        <taxon>Nocardiopsidaceae</taxon>
        <taxon>Nocardiopsis</taxon>
    </lineage>
</organism>
<dbReference type="Proteomes" id="UP001055940">
    <property type="component" value="Plasmid unnamed1"/>
</dbReference>